<proteinExistence type="predicted"/>
<protein>
    <submittedName>
        <fullName evidence="1">Uncharacterized protein</fullName>
    </submittedName>
</protein>
<evidence type="ECO:0000313" key="1">
    <source>
        <dbReference type="EMBL" id="KAF6162128.1"/>
    </source>
</evidence>
<evidence type="ECO:0000313" key="2">
    <source>
        <dbReference type="Proteomes" id="UP000541444"/>
    </source>
</evidence>
<comment type="caution">
    <text evidence="1">The sequence shown here is derived from an EMBL/GenBank/DDBJ whole genome shotgun (WGS) entry which is preliminary data.</text>
</comment>
<organism evidence="1 2">
    <name type="scientific">Kingdonia uniflora</name>
    <dbReference type="NCBI Taxonomy" id="39325"/>
    <lineage>
        <taxon>Eukaryota</taxon>
        <taxon>Viridiplantae</taxon>
        <taxon>Streptophyta</taxon>
        <taxon>Embryophyta</taxon>
        <taxon>Tracheophyta</taxon>
        <taxon>Spermatophyta</taxon>
        <taxon>Magnoliopsida</taxon>
        <taxon>Ranunculales</taxon>
        <taxon>Circaeasteraceae</taxon>
        <taxon>Kingdonia</taxon>
    </lineage>
</organism>
<sequence>MGHRRQHLSLTEEKEIVKFMEDEPMGKRLCPLKEEKDIIINMGSRWSELSEGLLGLITKQLDRLGDFCRFGAVPIMEIYYYTEFLLPFGNARASLANVH</sequence>
<keyword evidence="2" id="KW-1185">Reference proteome</keyword>
<dbReference type="EMBL" id="JACGCM010001055">
    <property type="protein sequence ID" value="KAF6162128.1"/>
    <property type="molecule type" value="Genomic_DNA"/>
</dbReference>
<reference evidence="1 2" key="1">
    <citation type="journal article" date="2020" name="IScience">
        <title>Genome Sequencing of the Endangered Kingdonia uniflora (Circaeasteraceae, Ranunculales) Reveals Potential Mechanisms of Evolutionary Specialization.</title>
        <authorList>
            <person name="Sun Y."/>
            <person name="Deng T."/>
            <person name="Zhang A."/>
            <person name="Moore M.J."/>
            <person name="Landis J.B."/>
            <person name="Lin N."/>
            <person name="Zhang H."/>
            <person name="Zhang X."/>
            <person name="Huang J."/>
            <person name="Zhang X."/>
            <person name="Sun H."/>
            <person name="Wang H."/>
        </authorList>
    </citation>
    <scope>NUCLEOTIDE SEQUENCE [LARGE SCALE GENOMIC DNA]</scope>
    <source>
        <strain evidence="1">TB1705</strain>
        <tissue evidence="1">Leaf</tissue>
    </source>
</reference>
<name>A0A7J7N5D8_9MAGN</name>
<dbReference type="AlphaFoldDB" id="A0A7J7N5D8"/>
<dbReference type="Proteomes" id="UP000541444">
    <property type="component" value="Unassembled WGS sequence"/>
</dbReference>
<gene>
    <name evidence="1" type="ORF">GIB67_008257</name>
</gene>
<accession>A0A7J7N5D8</accession>